<keyword evidence="3" id="KW-1185">Reference proteome</keyword>
<dbReference type="GeneID" id="88855961"/>
<proteinExistence type="predicted"/>
<gene>
    <name evidence="2" type="ORF">QL112_010350</name>
</gene>
<name>A0ABY9XCJ6_9GAMM</name>
<evidence type="ECO:0008006" key="4">
    <source>
        <dbReference type="Google" id="ProtNLM"/>
    </source>
</evidence>
<dbReference type="EMBL" id="CP133647">
    <property type="protein sequence ID" value="WNH00315.1"/>
    <property type="molecule type" value="Genomic_DNA"/>
</dbReference>
<keyword evidence="1" id="KW-0812">Transmembrane</keyword>
<reference evidence="2 3" key="1">
    <citation type="journal article" date="2023" name="Access Microbiol">
        <title>The genome of a steinernematid-associated Pseudomonas piscis bacterium encodes the biosynthesis of insect toxins.</title>
        <authorList>
            <person name="Awori R.M."/>
            <person name="Hendre P."/>
            <person name="Amugune N.O."/>
        </authorList>
    </citation>
    <scope>NUCLEOTIDE SEQUENCE [LARGE SCALE GENOMIC DNA]</scope>
    <source>
        <strain evidence="2 3">97</strain>
    </source>
</reference>
<accession>A0ABY9XCJ6</accession>
<feature type="transmembrane region" description="Helical" evidence="1">
    <location>
        <begin position="60"/>
        <end position="79"/>
    </location>
</feature>
<sequence length="80" mass="9048">MSTNQLKLRNAVKLLKDSGINDEQAEKIVEVITELCDINTKTSVESEKLKSRTNLKWNTSLLLIWGTIVLIAVIKYIIFG</sequence>
<keyword evidence="1" id="KW-0472">Membrane</keyword>
<evidence type="ECO:0000256" key="1">
    <source>
        <dbReference type="SAM" id="Phobius"/>
    </source>
</evidence>
<keyword evidence="1" id="KW-1133">Transmembrane helix</keyword>
<protein>
    <recommendedName>
        <fullName evidence="4">DUF1640 domain-containing protein</fullName>
    </recommendedName>
</protein>
<evidence type="ECO:0000313" key="2">
    <source>
        <dbReference type="EMBL" id="WNH00315.1"/>
    </source>
</evidence>
<dbReference type="Proteomes" id="UP001300348">
    <property type="component" value="Chromosome"/>
</dbReference>
<dbReference type="RefSeq" id="WP_189758369.1">
    <property type="nucleotide sequence ID" value="NZ_CAWPOC010000018.1"/>
</dbReference>
<evidence type="ECO:0000313" key="3">
    <source>
        <dbReference type="Proteomes" id="UP001300348"/>
    </source>
</evidence>
<organism evidence="2 3">
    <name type="scientific">Xenorhabdus griffiniae</name>
    <dbReference type="NCBI Taxonomy" id="351672"/>
    <lineage>
        <taxon>Bacteria</taxon>
        <taxon>Pseudomonadati</taxon>
        <taxon>Pseudomonadota</taxon>
        <taxon>Gammaproteobacteria</taxon>
        <taxon>Enterobacterales</taxon>
        <taxon>Morganellaceae</taxon>
        <taxon>Xenorhabdus</taxon>
    </lineage>
</organism>